<evidence type="ECO:0000256" key="14">
    <source>
        <dbReference type="ARBA" id="ARBA00082975"/>
    </source>
</evidence>
<evidence type="ECO:0000256" key="2">
    <source>
        <dbReference type="ARBA" id="ARBA00005486"/>
    </source>
</evidence>
<evidence type="ECO:0000313" key="16">
    <source>
        <dbReference type="EMBL" id="KAG2563874.1"/>
    </source>
</evidence>
<comment type="function">
    <text evidence="9">Meiosis specific component of cohesin complex. The cohesin complex is required for the cohesion of sister chromatids after DNA replication. The cohesin complex apparently forms a large proteinaceous ring within which sister chromatids can be trapped. At anaphase, the complex is cleaved and dissociates from chromatin, allowing sister chromatids to segregate. The meiosis-specific cohesin complex probably replaces mitosis specific cohesin complex when it dissociates from chromatin during prophase I.</text>
</comment>
<evidence type="ECO:0000256" key="1">
    <source>
        <dbReference type="ARBA" id="ARBA00004286"/>
    </source>
</evidence>
<evidence type="ECO:0000256" key="9">
    <source>
        <dbReference type="ARBA" id="ARBA00057292"/>
    </source>
</evidence>
<proteinExistence type="inferred from homology"/>
<dbReference type="GO" id="GO:0007062">
    <property type="term" value="P:sister chromatid cohesion"/>
    <property type="evidence" value="ECO:0007669"/>
    <property type="project" value="UniProtKB-ARBA"/>
</dbReference>
<dbReference type="SUPFAM" id="SSF48371">
    <property type="entry name" value="ARM repeat"/>
    <property type="match status" value="1"/>
</dbReference>
<evidence type="ECO:0000259" key="15">
    <source>
        <dbReference type="PROSITE" id="PS51425"/>
    </source>
</evidence>
<dbReference type="GO" id="GO:0005634">
    <property type="term" value="C:nucleus"/>
    <property type="evidence" value="ECO:0007669"/>
    <property type="project" value="TreeGrafter"/>
</dbReference>
<dbReference type="InterPro" id="IPR020839">
    <property type="entry name" value="SCD"/>
</dbReference>
<dbReference type="PROSITE" id="PS51425">
    <property type="entry name" value="SCD"/>
    <property type="match status" value="1"/>
</dbReference>
<dbReference type="PANTHER" id="PTHR11199">
    <property type="entry name" value="STROMAL ANTIGEN"/>
    <property type="match status" value="1"/>
</dbReference>
<dbReference type="Pfam" id="PF08514">
    <property type="entry name" value="STAG"/>
    <property type="match status" value="1"/>
</dbReference>
<dbReference type="Proteomes" id="UP000823388">
    <property type="component" value="Chromosome 8K"/>
</dbReference>
<comment type="subunit">
    <text evidence="10">Component of the meiosis-specific cohesin complex, which also contains the SMC1 (SMC1A or SMC1B) and SMC3 heterodimer. Such complex likely contains RAD21, or the meiosis-specific related protein REC8. Interacts with CCDC79/TERB1; recruiting cohesin to telomeres to develop structural rigidity.</text>
</comment>
<dbReference type="AlphaFoldDB" id="A0A8T0Q0N2"/>
<dbReference type="InterPro" id="IPR011989">
    <property type="entry name" value="ARM-like"/>
</dbReference>
<protein>
    <recommendedName>
        <fullName evidence="11">Cohesin subunit SA-3</fullName>
    </recommendedName>
    <alternativeName>
        <fullName evidence="13">SCC3 homolog 3</fullName>
    </alternativeName>
    <alternativeName>
        <fullName evidence="12">Stromal antigen 3</fullName>
    </alternativeName>
    <alternativeName>
        <fullName evidence="14">Stromalin-3</fullName>
    </alternativeName>
</protein>
<dbReference type="Pfam" id="PF21581">
    <property type="entry name" value="SCD"/>
    <property type="match status" value="1"/>
</dbReference>
<keyword evidence="3" id="KW-0158">Chromosome</keyword>
<evidence type="ECO:0000256" key="10">
    <source>
        <dbReference type="ARBA" id="ARBA00064253"/>
    </source>
</evidence>
<keyword evidence="6" id="KW-0539">Nucleus</keyword>
<dbReference type="InterPro" id="IPR016024">
    <property type="entry name" value="ARM-type_fold"/>
</dbReference>
<keyword evidence="17" id="KW-1185">Reference proteome</keyword>
<accession>A0A8T0Q0N2</accession>
<gene>
    <name evidence="16" type="ORF">PVAP13_8KG371000</name>
</gene>
<dbReference type="InterPro" id="IPR056396">
    <property type="entry name" value="HEAT_SCC3-SA"/>
</dbReference>
<dbReference type="GO" id="GO:0003682">
    <property type="term" value="F:chromatin binding"/>
    <property type="evidence" value="ECO:0007669"/>
    <property type="project" value="TreeGrafter"/>
</dbReference>
<name>A0A8T0Q0N2_PANVG</name>
<keyword evidence="5" id="KW-0159">Chromosome partition</keyword>
<dbReference type="Gene3D" id="1.25.10.10">
    <property type="entry name" value="Leucine-rich Repeat Variant"/>
    <property type="match status" value="1"/>
</dbReference>
<evidence type="ECO:0000313" key="17">
    <source>
        <dbReference type="Proteomes" id="UP000823388"/>
    </source>
</evidence>
<dbReference type="FunFam" id="1.25.10.10:FF:000449">
    <property type="entry name" value="Cohesin subunit SA-3"/>
    <property type="match status" value="1"/>
</dbReference>
<evidence type="ECO:0000256" key="11">
    <source>
        <dbReference type="ARBA" id="ARBA00067279"/>
    </source>
</evidence>
<comment type="caution">
    <text evidence="16">The sequence shown here is derived from an EMBL/GenBank/DDBJ whole genome shotgun (WGS) entry which is preliminary data.</text>
</comment>
<dbReference type="GO" id="GO:0008278">
    <property type="term" value="C:cohesin complex"/>
    <property type="evidence" value="ECO:0007669"/>
    <property type="project" value="TreeGrafter"/>
</dbReference>
<evidence type="ECO:0000256" key="6">
    <source>
        <dbReference type="ARBA" id="ARBA00023242"/>
    </source>
</evidence>
<evidence type="ECO:0000256" key="12">
    <source>
        <dbReference type="ARBA" id="ARBA00077200"/>
    </source>
</evidence>
<dbReference type="GO" id="GO:0051321">
    <property type="term" value="P:meiotic cell cycle"/>
    <property type="evidence" value="ECO:0007669"/>
    <property type="project" value="UniProtKB-KW"/>
</dbReference>
<keyword evidence="4" id="KW-0597">Phosphoprotein</keyword>
<evidence type="ECO:0000256" key="4">
    <source>
        <dbReference type="ARBA" id="ARBA00022553"/>
    </source>
</evidence>
<evidence type="ECO:0000256" key="8">
    <source>
        <dbReference type="ARBA" id="ARBA00023306"/>
    </source>
</evidence>
<evidence type="ECO:0000256" key="13">
    <source>
        <dbReference type="ARBA" id="ARBA00081834"/>
    </source>
</evidence>
<dbReference type="GO" id="GO:0000785">
    <property type="term" value="C:chromatin"/>
    <property type="evidence" value="ECO:0007669"/>
    <property type="project" value="TreeGrafter"/>
</dbReference>
<dbReference type="Pfam" id="PF24571">
    <property type="entry name" value="HEAT_SCC3-SA"/>
    <property type="match status" value="1"/>
</dbReference>
<keyword evidence="8" id="KW-0131">Cell cycle</keyword>
<dbReference type="EMBL" id="CM029051">
    <property type="protein sequence ID" value="KAG2563874.1"/>
    <property type="molecule type" value="Genomic_DNA"/>
</dbReference>
<evidence type="ECO:0000256" key="5">
    <source>
        <dbReference type="ARBA" id="ARBA00022829"/>
    </source>
</evidence>
<keyword evidence="7" id="KW-0469">Meiosis</keyword>
<dbReference type="GO" id="GO:0007059">
    <property type="term" value="P:chromosome segregation"/>
    <property type="evidence" value="ECO:0007669"/>
    <property type="project" value="UniProtKB-KW"/>
</dbReference>
<reference evidence="16" key="1">
    <citation type="submission" date="2020-05" db="EMBL/GenBank/DDBJ databases">
        <title>WGS assembly of Panicum virgatum.</title>
        <authorList>
            <person name="Lovell J.T."/>
            <person name="Jenkins J."/>
            <person name="Shu S."/>
            <person name="Juenger T.E."/>
            <person name="Schmutz J."/>
        </authorList>
    </citation>
    <scope>NUCLEOTIDE SEQUENCE</scope>
    <source>
        <strain evidence="16">AP13</strain>
    </source>
</reference>
<dbReference type="PANTHER" id="PTHR11199:SF0">
    <property type="entry name" value="LD34181P-RELATED"/>
    <property type="match status" value="1"/>
</dbReference>
<dbReference type="InterPro" id="IPR039662">
    <property type="entry name" value="Cohesin_Scc3/SA"/>
</dbReference>
<dbReference type="InterPro" id="IPR013721">
    <property type="entry name" value="STAG"/>
</dbReference>
<evidence type="ECO:0000256" key="7">
    <source>
        <dbReference type="ARBA" id="ARBA00023254"/>
    </source>
</evidence>
<comment type="similarity">
    <text evidence="2">Belongs to the SCC3 family.</text>
</comment>
<organism evidence="16 17">
    <name type="scientific">Panicum virgatum</name>
    <name type="common">Blackwell switchgrass</name>
    <dbReference type="NCBI Taxonomy" id="38727"/>
    <lineage>
        <taxon>Eukaryota</taxon>
        <taxon>Viridiplantae</taxon>
        <taxon>Streptophyta</taxon>
        <taxon>Embryophyta</taxon>
        <taxon>Tracheophyta</taxon>
        <taxon>Spermatophyta</taxon>
        <taxon>Magnoliopsida</taxon>
        <taxon>Liliopsida</taxon>
        <taxon>Poales</taxon>
        <taxon>Poaceae</taxon>
        <taxon>PACMAD clade</taxon>
        <taxon>Panicoideae</taxon>
        <taxon>Panicodae</taxon>
        <taxon>Paniceae</taxon>
        <taxon>Panicinae</taxon>
        <taxon>Panicum</taxon>
        <taxon>Panicum sect. Hiantes</taxon>
    </lineage>
</organism>
<evidence type="ECO:0000256" key="3">
    <source>
        <dbReference type="ARBA" id="ARBA00022454"/>
    </source>
</evidence>
<feature type="domain" description="SCD" evidence="15">
    <location>
        <begin position="263"/>
        <end position="348"/>
    </location>
</feature>
<comment type="subcellular location">
    <subcellularLocation>
        <location evidence="1">Chromosome</location>
    </subcellularLocation>
</comment>
<sequence>MEEMRRPKRGRPPKPREVDYADFMEEDDDAAGLAPPHTKRKRAASAAAAASLEDQPLIDIIKHNGRLISHAVKKLVEDYESNKNSVIFQILAMLFEACGAKHEIYPDYLHESDVDDIVLSLVDLARKGLVEDNYSTKQKDLKHFKENLVIFWDSLVLECQNGPLFDDTLFQKIKDYVIALSCTPPRVYRQVASLVGLQLVTSFISVAKILSGQRETTQRQLNAEKKKQSDGPLVESLNNRLALTHENITYLEDLMRKIFSGLFMHRYRDVDPEIRMSCIKSLGIWVVSYPSLFLQDIYLKYLGWTLNDKNAGVRRTSILALQSLYEVDDNIPSLGLFTERFYSRMIQLADDIDVSVAVSAIGLIKQLLRHQLLSDDDLGPLYDLLIDEPPMIRRAIGELVYDHLIAQNIKTSQPGARDGENEPSEVHIGRMLQILREFSEDPVLSSYVIDDIWDDMKAMRDWRCMISVLLDENPGIELTDMDGTNLVRMLHASAKKAVGERIIPAMDNRKLYYNKGQKETLENSKREITSAFLTRYPHLLRKYMSDKAKISPLVDMMVLLKLEMYSFKRQETHFKAAIDLITDAFFKHGEKDALRSCIKAITFCCTECQADLKDYAENKLKNLEDELVLKVKTAIKEVEAGDDEYSLLVNLKRLYELQLSKPVKNDSLFEDMYRILSHLRDMDNEVKSFLLLNMYLQVAWCLHVIDGENPSETSIDELLSKQSSLFDQLYYYLVVLPTYQKEGRSTTVLSCRVCIITVEMWCLFKKSKYSSTRLESLGYLPQVDMVQKFWKLCEQQLNISDETEDEDANEEYIEDTNRDAVMIAAAKLVLADTIPKDYLGPEIVSHYASHGASTTEIIKHLITSLKKNADFDMGALFYEALRRTFQISCHSSRPHFCHLFLNLHRQIYQTSWQM</sequence>